<dbReference type="InterPro" id="IPR016088">
    <property type="entry name" value="Chalcone_isomerase_3-sand"/>
</dbReference>
<keyword evidence="3" id="KW-0413">Isomerase</keyword>
<dbReference type="GO" id="GO:0016853">
    <property type="term" value="F:isomerase activity"/>
    <property type="evidence" value="ECO:0007669"/>
    <property type="project" value="UniProtKB-KW"/>
</dbReference>
<comment type="caution">
    <text evidence="3">The sequence shown here is derived from an EMBL/GenBank/DDBJ whole genome shotgun (WGS) entry which is preliminary data.</text>
</comment>
<dbReference type="RefSeq" id="WP_378161993.1">
    <property type="nucleotide sequence ID" value="NZ_JBHSBU010000001.1"/>
</dbReference>
<dbReference type="Pfam" id="PF16036">
    <property type="entry name" value="Chalcone_3"/>
    <property type="match status" value="1"/>
</dbReference>
<gene>
    <name evidence="3" type="ORF">ACFOW7_05735</name>
</gene>
<proteinExistence type="predicted"/>
<feature type="signal peptide" evidence="1">
    <location>
        <begin position="1"/>
        <end position="18"/>
    </location>
</feature>
<protein>
    <submittedName>
        <fullName evidence="3">Chalcone isomerase family protein</fullName>
    </submittedName>
</protein>
<dbReference type="Gene3D" id="3.50.70.10">
    <property type="match status" value="1"/>
</dbReference>
<feature type="chain" id="PRO_5047185191" evidence="1">
    <location>
        <begin position="19"/>
        <end position="187"/>
    </location>
</feature>
<keyword evidence="4" id="KW-1185">Reference proteome</keyword>
<name>A0ABV8MP53_9NEIS</name>
<dbReference type="Proteomes" id="UP001595791">
    <property type="component" value="Unassembled WGS sequence"/>
</dbReference>
<evidence type="ECO:0000313" key="3">
    <source>
        <dbReference type="EMBL" id="MFC4158861.1"/>
    </source>
</evidence>
<evidence type="ECO:0000259" key="2">
    <source>
        <dbReference type="Pfam" id="PF16036"/>
    </source>
</evidence>
<accession>A0ABV8MP53</accession>
<dbReference type="PANTHER" id="PTHR47698">
    <property type="entry name" value="FATTY-ACID-BINDING PROTEIN 3, CHLOROPLASTIC"/>
    <property type="match status" value="1"/>
</dbReference>
<dbReference type="PANTHER" id="PTHR47698:SF2">
    <property type="entry name" value="FATTY-ACID-BINDING PROTEIN 3, CHLOROPLASTIC"/>
    <property type="match status" value="1"/>
</dbReference>
<feature type="domain" description="Chalcone isomerase" evidence="2">
    <location>
        <begin position="18"/>
        <end position="186"/>
    </location>
</feature>
<organism evidence="3 4">
    <name type="scientific">Chitinimonas lacunae</name>
    <dbReference type="NCBI Taxonomy" id="1963018"/>
    <lineage>
        <taxon>Bacteria</taxon>
        <taxon>Pseudomonadati</taxon>
        <taxon>Pseudomonadota</taxon>
        <taxon>Betaproteobacteria</taxon>
        <taxon>Neisseriales</taxon>
        <taxon>Chitinibacteraceae</taxon>
        <taxon>Chitinimonas</taxon>
    </lineage>
</organism>
<evidence type="ECO:0000313" key="4">
    <source>
        <dbReference type="Proteomes" id="UP001595791"/>
    </source>
</evidence>
<reference evidence="4" key="1">
    <citation type="journal article" date="2019" name="Int. J. Syst. Evol. Microbiol.">
        <title>The Global Catalogue of Microorganisms (GCM) 10K type strain sequencing project: providing services to taxonomists for standard genome sequencing and annotation.</title>
        <authorList>
            <consortium name="The Broad Institute Genomics Platform"/>
            <consortium name="The Broad Institute Genome Sequencing Center for Infectious Disease"/>
            <person name="Wu L."/>
            <person name="Ma J."/>
        </authorList>
    </citation>
    <scope>NUCLEOTIDE SEQUENCE [LARGE SCALE GENOMIC DNA]</scope>
    <source>
        <strain evidence="4">LMG 29894</strain>
    </source>
</reference>
<keyword evidence="1" id="KW-0732">Signal</keyword>
<evidence type="ECO:0000256" key="1">
    <source>
        <dbReference type="SAM" id="SignalP"/>
    </source>
</evidence>
<dbReference type="InterPro" id="IPR016087">
    <property type="entry name" value="Chalcone_isomerase"/>
</dbReference>
<dbReference type="InterPro" id="IPR036298">
    <property type="entry name" value="Chalcone_isomerase_sf"/>
</dbReference>
<sequence length="187" mass="19807">MKNRIALFALLLSLSAGAAEIGGVKVDDAAKVGGQDLVLNGGGIRVKFGIAKVYVAALYAAQKSKDGDAVVNAATPRRISLTMLRNVNADDLHESLMDGLKENSSEAEMAALAPKIKEMNAIFAAVKEVKEKDVVLLDFLPGKGTQITVRGQVKDVIAGDDFSRALMRIWLGRKPVSSDLKKGMLGG</sequence>
<dbReference type="EMBL" id="JBHSBU010000001">
    <property type="protein sequence ID" value="MFC4158861.1"/>
    <property type="molecule type" value="Genomic_DNA"/>
</dbReference>
<dbReference type="SUPFAM" id="SSF54626">
    <property type="entry name" value="Chalcone isomerase"/>
    <property type="match status" value="1"/>
</dbReference>